<name>V9XR79_9NOCA</name>
<dbReference type="KEGG" id="rpy:Y013_20635"/>
<accession>V9XR79</accession>
<dbReference type="HOGENOM" id="CLU_3221332_0_0_11"/>
<protein>
    <submittedName>
        <fullName evidence="1">Uncharacterized protein</fullName>
    </submittedName>
</protein>
<dbReference type="Proteomes" id="UP000018781">
    <property type="component" value="Chromosome"/>
</dbReference>
<reference evidence="1 2" key="1">
    <citation type="journal article" date="2014" name="Genome Announc.">
        <title>Complete Genome of Rhodococcus pyridinivorans SB3094, a Methyl-Ethyl-Ketone-Degrading Bacterium Used for Bioaugmentation.</title>
        <authorList>
            <person name="Dueholm M.S."/>
            <person name="Albertsen M."/>
            <person name="D'Imperio S."/>
            <person name="Tale V.P."/>
            <person name="Lewis D."/>
            <person name="Nielsen P.H."/>
            <person name="Nielsen J.L."/>
        </authorList>
    </citation>
    <scope>NUCLEOTIDE SEQUENCE [LARGE SCALE GENOMIC DNA]</scope>
    <source>
        <strain evidence="1 2">SB3094</strain>
    </source>
</reference>
<sequence length="44" mass="5156">MDDIPIGDFRRTLPQRIPRATARFYVNVRKFLVGLSLRGILRAR</sequence>
<evidence type="ECO:0000313" key="2">
    <source>
        <dbReference type="Proteomes" id="UP000018781"/>
    </source>
</evidence>
<organism evidence="1 2">
    <name type="scientific">Rhodococcus pyridinivorans SB3094</name>
    <dbReference type="NCBI Taxonomy" id="1435356"/>
    <lineage>
        <taxon>Bacteria</taxon>
        <taxon>Bacillati</taxon>
        <taxon>Actinomycetota</taxon>
        <taxon>Actinomycetes</taxon>
        <taxon>Mycobacteriales</taxon>
        <taxon>Nocardiaceae</taxon>
        <taxon>Rhodococcus</taxon>
    </lineage>
</organism>
<dbReference type="EMBL" id="CP006996">
    <property type="protein sequence ID" value="AHD23892.1"/>
    <property type="molecule type" value="Genomic_DNA"/>
</dbReference>
<evidence type="ECO:0000313" key="1">
    <source>
        <dbReference type="EMBL" id="AHD23892.1"/>
    </source>
</evidence>
<gene>
    <name evidence="1" type="ORF">Y013_20635</name>
</gene>
<proteinExistence type="predicted"/>
<dbReference type="AlphaFoldDB" id="V9XR79"/>